<dbReference type="PROSITE" id="PS00101">
    <property type="entry name" value="HEXAPEP_TRANSFERASES"/>
    <property type="match status" value="1"/>
</dbReference>
<evidence type="ECO:0000256" key="1">
    <source>
        <dbReference type="ARBA" id="ARBA00022679"/>
    </source>
</evidence>
<sequence>MKKKLVHLLKAVFNKFFLILFSSDDFPKTRYGNLTMNKNVLFDCQLSEAAKLTSPYDLRQVKVDDYSYISRNSYVKNTDIGKFCSIGPNFCCGLGIHPTNGISTSPMFYSTLKQNGFSLTEVDKVVESKQIIIENDVFIGANVTVLDGVKIGNGAIIGAGAVVTKDIPPYAIALGVPARVVKYRFEKDQIEQLQKIEWWNFEIDKLRDVESNYFDINAFINKYI</sequence>
<reference evidence="2" key="1">
    <citation type="submission" date="2019-08" db="EMBL/GenBank/DDBJ databases">
        <authorList>
            <person name="Kucharzyk K."/>
            <person name="Murdoch R.W."/>
            <person name="Higgins S."/>
            <person name="Loffler F."/>
        </authorList>
    </citation>
    <scope>NUCLEOTIDE SEQUENCE</scope>
</reference>
<dbReference type="InterPro" id="IPR018357">
    <property type="entry name" value="Hexapep_transf_CS"/>
</dbReference>
<accession>A0A645BLV9</accession>
<organism evidence="2">
    <name type="scientific">bioreactor metagenome</name>
    <dbReference type="NCBI Taxonomy" id="1076179"/>
    <lineage>
        <taxon>unclassified sequences</taxon>
        <taxon>metagenomes</taxon>
        <taxon>ecological metagenomes</taxon>
    </lineage>
</organism>
<dbReference type="InterPro" id="IPR001451">
    <property type="entry name" value="Hexapep"/>
</dbReference>
<dbReference type="CDD" id="cd03349">
    <property type="entry name" value="LbH_XAT"/>
    <property type="match status" value="1"/>
</dbReference>
<dbReference type="EC" id="2.3.1.89" evidence="2"/>
<gene>
    <name evidence="2" type="primary">dapH_33</name>
    <name evidence="2" type="ORF">SDC9_113366</name>
</gene>
<dbReference type="PANTHER" id="PTHR43300:SF11">
    <property type="entry name" value="ACETYLTRANSFERASE RV3034C-RELATED"/>
    <property type="match status" value="1"/>
</dbReference>
<keyword evidence="2" id="KW-0012">Acyltransferase</keyword>
<dbReference type="SUPFAM" id="SSF51161">
    <property type="entry name" value="Trimeric LpxA-like enzymes"/>
    <property type="match status" value="1"/>
</dbReference>
<evidence type="ECO:0000313" key="2">
    <source>
        <dbReference type="EMBL" id="MPM66459.1"/>
    </source>
</evidence>
<dbReference type="AlphaFoldDB" id="A0A645BLV9"/>
<dbReference type="Gene3D" id="2.160.10.10">
    <property type="entry name" value="Hexapeptide repeat proteins"/>
    <property type="match status" value="1"/>
</dbReference>
<dbReference type="EMBL" id="VSSQ01021095">
    <property type="protein sequence ID" value="MPM66459.1"/>
    <property type="molecule type" value="Genomic_DNA"/>
</dbReference>
<dbReference type="InterPro" id="IPR050179">
    <property type="entry name" value="Trans_hexapeptide_repeat"/>
</dbReference>
<protein>
    <submittedName>
        <fullName evidence="2">2,3,4,5-tetrahydropyridine-2,6-dicarboxylate N-acetyltransferase</fullName>
        <ecNumber evidence="2">2.3.1.89</ecNumber>
    </submittedName>
</protein>
<dbReference type="PANTHER" id="PTHR43300">
    <property type="entry name" value="ACETYLTRANSFERASE"/>
    <property type="match status" value="1"/>
</dbReference>
<name>A0A645BLV9_9ZZZZ</name>
<keyword evidence="1 2" id="KW-0808">Transferase</keyword>
<dbReference type="InterPro" id="IPR011004">
    <property type="entry name" value="Trimer_LpxA-like_sf"/>
</dbReference>
<comment type="caution">
    <text evidence="2">The sequence shown here is derived from an EMBL/GenBank/DDBJ whole genome shotgun (WGS) entry which is preliminary data.</text>
</comment>
<dbReference type="GO" id="GO:0047200">
    <property type="term" value="F:tetrahydrodipicolinate N-acetyltransferase activity"/>
    <property type="evidence" value="ECO:0007669"/>
    <property type="project" value="UniProtKB-EC"/>
</dbReference>
<dbReference type="Pfam" id="PF00132">
    <property type="entry name" value="Hexapep"/>
    <property type="match status" value="1"/>
</dbReference>
<proteinExistence type="predicted"/>